<dbReference type="CDD" id="cd03257">
    <property type="entry name" value="ABC_NikE_OppD_transporters"/>
    <property type="match status" value="1"/>
</dbReference>
<dbReference type="InterPro" id="IPR050388">
    <property type="entry name" value="ABC_Ni/Peptide_Import"/>
</dbReference>
<organism evidence="9 10">
    <name type="scientific">Virgibacillus tibetensis</name>
    <dbReference type="NCBI Taxonomy" id="3042313"/>
    <lineage>
        <taxon>Bacteria</taxon>
        <taxon>Bacillati</taxon>
        <taxon>Bacillota</taxon>
        <taxon>Bacilli</taxon>
        <taxon>Bacillales</taxon>
        <taxon>Bacillaceae</taxon>
        <taxon>Virgibacillus</taxon>
    </lineage>
</organism>
<dbReference type="EMBL" id="JARZFX010000004">
    <property type="protein sequence ID" value="MEC5424120.1"/>
    <property type="molecule type" value="Genomic_DNA"/>
</dbReference>
<dbReference type="SMART" id="SM00382">
    <property type="entry name" value="AAA"/>
    <property type="match status" value="1"/>
</dbReference>
<proteinExistence type="inferred from homology"/>
<dbReference type="SUPFAM" id="SSF52540">
    <property type="entry name" value="P-loop containing nucleoside triphosphate hydrolases"/>
    <property type="match status" value="1"/>
</dbReference>
<evidence type="ECO:0000256" key="6">
    <source>
        <dbReference type="ARBA" id="ARBA00022840"/>
    </source>
</evidence>
<keyword evidence="3" id="KW-0813">Transport</keyword>
<evidence type="ECO:0000259" key="8">
    <source>
        <dbReference type="PROSITE" id="PS50893"/>
    </source>
</evidence>
<sequence>MTNSNKSYENILEIKELQTSFFTKEQEVKAVDGVTFALPRGKTLGVVGESGSGKSITSLSILQLIDEPGEIVGGEMIFKGENLLDKTEAEMRKIRGNEISMIFQEPMTSLNPTYTVGQQIGESYKIHQGLGRKEAKQRSIEMLKLVGIPSPEKRVDQYPHELSGGMRQRVMIAMALACNPDLLVADEPTTALDVTIQAQILELMKDLQNRLDMGILLITHDLGVVSESCDYVAVMYCGKIVEYADVKTLFNDPKHPYTVGLLNSIPPYDHDIEGDLPVITGSVPSPADMPTGCRFAPRCPFATELCRNKLPDLVTDENNNQIRCWIYSNEWDGDPEVSVYGQPERTT</sequence>
<comment type="caution">
    <text evidence="9">The sequence shown here is derived from an EMBL/GenBank/DDBJ whole genome shotgun (WGS) entry which is preliminary data.</text>
</comment>
<evidence type="ECO:0000256" key="3">
    <source>
        <dbReference type="ARBA" id="ARBA00022448"/>
    </source>
</evidence>
<dbReference type="RefSeq" id="WP_327607683.1">
    <property type="nucleotide sequence ID" value="NZ_JARZFX010000004.1"/>
</dbReference>
<dbReference type="Pfam" id="PF08352">
    <property type="entry name" value="oligo_HPY"/>
    <property type="match status" value="1"/>
</dbReference>
<dbReference type="Proteomes" id="UP001335737">
    <property type="component" value="Unassembled WGS sequence"/>
</dbReference>
<evidence type="ECO:0000313" key="9">
    <source>
        <dbReference type="EMBL" id="MEC5424120.1"/>
    </source>
</evidence>
<evidence type="ECO:0000256" key="2">
    <source>
        <dbReference type="ARBA" id="ARBA00005417"/>
    </source>
</evidence>
<evidence type="ECO:0000256" key="5">
    <source>
        <dbReference type="ARBA" id="ARBA00022741"/>
    </source>
</evidence>
<keyword evidence="7" id="KW-0472">Membrane</keyword>
<keyword evidence="6 9" id="KW-0067">ATP-binding</keyword>
<dbReference type="PANTHER" id="PTHR43297">
    <property type="entry name" value="OLIGOPEPTIDE TRANSPORT ATP-BINDING PROTEIN APPD"/>
    <property type="match status" value="1"/>
</dbReference>
<dbReference type="Pfam" id="PF00005">
    <property type="entry name" value="ABC_tran"/>
    <property type="match status" value="1"/>
</dbReference>
<evidence type="ECO:0000256" key="7">
    <source>
        <dbReference type="ARBA" id="ARBA00023136"/>
    </source>
</evidence>
<dbReference type="PROSITE" id="PS50893">
    <property type="entry name" value="ABC_TRANSPORTER_2"/>
    <property type="match status" value="1"/>
</dbReference>
<dbReference type="InterPro" id="IPR003439">
    <property type="entry name" value="ABC_transporter-like_ATP-bd"/>
</dbReference>
<dbReference type="InterPro" id="IPR027417">
    <property type="entry name" value="P-loop_NTPase"/>
</dbReference>
<dbReference type="PANTHER" id="PTHR43297:SF2">
    <property type="entry name" value="DIPEPTIDE TRANSPORT ATP-BINDING PROTEIN DPPD"/>
    <property type="match status" value="1"/>
</dbReference>
<gene>
    <name evidence="9" type="ORF">QGM71_11515</name>
</gene>
<comment type="subcellular location">
    <subcellularLocation>
        <location evidence="1">Cell membrane</location>
        <topology evidence="1">Peripheral membrane protein</topology>
    </subcellularLocation>
</comment>
<reference evidence="9 10" key="1">
    <citation type="journal article" date="2024" name="Int. J. Syst. Evol. Microbiol.">
        <title>Virgibacillus tibetensis sp. nov., isolated from salt lake on the Tibetan Plateau of China.</title>
        <authorList>
            <person name="Phurbu D."/>
            <person name="Liu Z.-X."/>
            <person name="Wang R."/>
            <person name="Zheng Y.-Y."/>
            <person name="Liu H.-C."/>
            <person name="Zhou Y.-G."/>
            <person name="Yu Y.-J."/>
            <person name="Li A.-H."/>
        </authorList>
    </citation>
    <scope>NUCLEOTIDE SEQUENCE [LARGE SCALE GENOMIC DNA]</scope>
    <source>
        <strain evidence="9 10">C22-A2</strain>
    </source>
</reference>
<evidence type="ECO:0000256" key="1">
    <source>
        <dbReference type="ARBA" id="ARBA00004202"/>
    </source>
</evidence>
<dbReference type="GO" id="GO:0005524">
    <property type="term" value="F:ATP binding"/>
    <property type="evidence" value="ECO:0007669"/>
    <property type="project" value="UniProtKB-KW"/>
</dbReference>
<comment type="similarity">
    <text evidence="2">Belongs to the ABC transporter superfamily.</text>
</comment>
<protein>
    <submittedName>
        <fullName evidence="9">ABC transporter ATP-binding protein</fullName>
    </submittedName>
</protein>
<accession>A0ABU6KG05</accession>
<dbReference type="NCBIfam" id="TIGR01727">
    <property type="entry name" value="oligo_HPY"/>
    <property type="match status" value="1"/>
</dbReference>
<keyword evidence="10" id="KW-1185">Reference proteome</keyword>
<evidence type="ECO:0000313" key="10">
    <source>
        <dbReference type="Proteomes" id="UP001335737"/>
    </source>
</evidence>
<evidence type="ECO:0000256" key="4">
    <source>
        <dbReference type="ARBA" id="ARBA00022475"/>
    </source>
</evidence>
<dbReference type="InterPro" id="IPR013563">
    <property type="entry name" value="Oligopep_ABC_C"/>
</dbReference>
<dbReference type="InterPro" id="IPR003593">
    <property type="entry name" value="AAA+_ATPase"/>
</dbReference>
<feature type="domain" description="ABC transporter" evidence="8">
    <location>
        <begin position="12"/>
        <end position="262"/>
    </location>
</feature>
<dbReference type="InterPro" id="IPR017871">
    <property type="entry name" value="ABC_transporter-like_CS"/>
</dbReference>
<dbReference type="PROSITE" id="PS00211">
    <property type="entry name" value="ABC_TRANSPORTER_1"/>
    <property type="match status" value="1"/>
</dbReference>
<keyword evidence="4" id="KW-1003">Cell membrane</keyword>
<name>A0ABU6KG05_9BACI</name>
<dbReference type="Gene3D" id="3.40.50.300">
    <property type="entry name" value="P-loop containing nucleotide triphosphate hydrolases"/>
    <property type="match status" value="1"/>
</dbReference>
<keyword evidence="5" id="KW-0547">Nucleotide-binding</keyword>